<evidence type="ECO:0000313" key="2">
    <source>
        <dbReference type="Proteomes" id="UP000054485"/>
    </source>
</evidence>
<dbReference type="Proteomes" id="UP000054485">
    <property type="component" value="Unassembled WGS sequence"/>
</dbReference>
<dbReference type="AlphaFoldDB" id="A0A0D0B535"/>
<protein>
    <submittedName>
        <fullName evidence="1">Uncharacterized protein</fullName>
    </submittedName>
</protein>
<reference evidence="1 2" key="1">
    <citation type="submission" date="2014-04" db="EMBL/GenBank/DDBJ databases">
        <authorList>
            <consortium name="DOE Joint Genome Institute"/>
            <person name="Kuo A."/>
            <person name="Ruytinx J."/>
            <person name="Rineau F."/>
            <person name="Colpaert J."/>
            <person name="Kohler A."/>
            <person name="Nagy L.G."/>
            <person name="Floudas D."/>
            <person name="Copeland A."/>
            <person name="Barry K.W."/>
            <person name="Cichocki N."/>
            <person name="Veneault-Fourrey C."/>
            <person name="LaButti K."/>
            <person name="Lindquist E.A."/>
            <person name="Lipzen A."/>
            <person name="Lundell T."/>
            <person name="Morin E."/>
            <person name="Murat C."/>
            <person name="Sun H."/>
            <person name="Tunlid A."/>
            <person name="Henrissat B."/>
            <person name="Grigoriev I.V."/>
            <person name="Hibbett D.S."/>
            <person name="Martin F."/>
            <person name="Nordberg H.P."/>
            <person name="Cantor M.N."/>
            <person name="Hua S.X."/>
        </authorList>
    </citation>
    <scope>NUCLEOTIDE SEQUENCE [LARGE SCALE GENOMIC DNA]</scope>
    <source>
        <strain evidence="1 2">UH-Slu-Lm8-n1</strain>
    </source>
</reference>
<dbReference type="InParanoid" id="A0A0D0B535"/>
<dbReference type="EMBL" id="KN835263">
    <property type="protein sequence ID" value="KIK41612.1"/>
    <property type="molecule type" value="Genomic_DNA"/>
</dbReference>
<organism evidence="1 2">
    <name type="scientific">Suillus luteus UH-Slu-Lm8-n1</name>
    <dbReference type="NCBI Taxonomy" id="930992"/>
    <lineage>
        <taxon>Eukaryota</taxon>
        <taxon>Fungi</taxon>
        <taxon>Dikarya</taxon>
        <taxon>Basidiomycota</taxon>
        <taxon>Agaricomycotina</taxon>
        <taxon>Agaricomycetes</taxon>
        <taxon>Agaricomycetidae</taxon>
        <taxon>Boletales</taxon>
        <taxon>Suillineae</taxon>
        <taxon>Suillaceae</taxon>
        <taxon>Suillus</taxon>
    </lineage>
</organism>
<accession>A0A0D0B535</accession>
<gene>
    <name evidence="1" type="ORF">CY34DRAFT_805840</name>
</gene>
<sequence length="56" mass="6350">MNTRRTVKLRYEVAGRGEILAITGSLVASSLNIPGVCKIIDSRNVHEQAMRLYYER</sequence>
<proteinExistence type="predicted"/>
<reference evidence="2" key="2">
    <citation type="submission" date="2015-01" db="EMBL/GenBank/DDBJ databases">
        <title>Evolutionary Origins and Diversification of the Mycorrhizal Mutualists.</title>
        <authorList>
            <consortium name="DOE Joint Genome Institute"/>
            <consortium name="Mycorrhizal Genomics Consortium"/>
            <person name="Kohler A."/>
            <person name="Kuo A."/>
            <person name="Nagy L.G."/>
            <person name="Floudas D."/>
            <person name="Copeland A."/>
            <person name="Barry K.W."/>
            <person name="Cichocki N."/>
            <person name="Veneault-Fourrey C."/>
            <person name="LaButti K."/>
            <person name="Lindquist E.A."/>
            <person name="Lipzen A."/>
            <person name="Lundell T."/>
            <person name="Morin E."/>
            <person name="Murat C."/>
            <person name="Riley R."/>
            <person name="Ohm R."/>
            <person name="Sun H."/>
            <person name="Tunlid A."/>
            <person name="Henrissat B."/>
            <person name="Grigoriev I.V."/>
            <person name="Hibbett D.S."/>
            <person name="Martin F."/>
        </authorList>
    </citation>
    <scope>NUCLEOTIDE SEQUENCE [LARGE SCALE GENOMIC DNA]</scope>
    <source>
        <strain evidence="2">UH-Slu-Lm8-n1</strain>
    </source>
</reference>
<evidence type="ECO:0000313" key="1">
    <source>
        <dbReference type="EMBL" id="KIK41612.1"/>
    </source>
</evidence>
<dbReference type="HOGENOM" id="CLU_3015740_0_0_1"/>
<name>A0A0D0B535_9AGAM</name>
<keyword evidence="2" id="KW-1185">Reference proteome</keyword>